<accession>A0AAV5BYJ3</accession>
<comment type="caution">
    <text evidence="2">The sequence shown here is derived from an EMBL/GenBank/DDBJ whole genome shotgun (WGS) entry which is preliminary data.</text>
</comment>
<dbReference type="Proteomes" id="UP001054889">
    <property type="component" value="Unassembled WGS sequence"/>
</dbReference>
<dbReference type="PANTHER" id="PTHR33622">
    <property type="entry name" value="OS03G0724500 PROTEIN"/>
    <property type="match status" value="1"/>
</dbReference>
<keyword evidence="3" id="KW-1185">Reference proteome</keyword>
<reference evidence="2" key="1">
    <citation type="journal article" date="2018" name="DNA Res.">
        <title>Multiple hybrid de novo genome assembly of finger millet, an orphan allotetraploid crop.</title>
        <authorList>
            <person name="Hatakeyama M."/>
            <person name="Aluri S."/>
            <person name="Balachadran M.T."/>
            <person name="Sivarajan S.R."/>
            <person name="Patrignani A."/>
            <person name="Gruter S."/>
            <person name="Poveda L."/>
            <person name="Shimizu-Inatsugi R."/>
            <person name="Baeten J."/>
            <person name="Francoijs K.J."/>
            <person name="Nataraja K.N."/>
            <person name="Reddy Y.A.N."/>
            <person name="Phadnis S."/>
            <person name="Ravikumar R.L."/>
            <person name="Schlapbach R."/>
            <person name="Sreeman S.M."/>
            <person name="Shimizu K.K."/>
        </authorList>
    </citation>
    <scope>NUCLEOTIDE SEQUENCE</scope>
</reference>
<sequence length="95" mass="10185">MGGGVQAEVQPKSAASKPAVNSCRRNITDRTSFVADLRDHVHEFLHASMDEHTTCLTTTIKKMFGMSKAVAERAAEQQQAGADTSVLPLETSVSP</sequence>
<gene>
    <name evidence="2" type="primary">ga07804</name>
    <name evidence="2" type="ORF">PR202_ga07804</name>
</gene>
<dbReference type="AlphaFoldDB" id="A0AAV5BYJ3"/>
<name>A0AAV5BYJ3_ELECO</name>
<feature type="region of interest" description="Disordered" evidence="1">
    <location>
        <begin position="75"/>
        <end position="95"/>
    </location>
</feature>
<dbReference type="PANTHER" id="PTHR33622:SF1">
    <property type="entry name" value="OS10G0557800 PROTEIN"/>
    <property type="match status" value="1"/>
</dbReference>
<reference evidence="2" key="2">
    <citation type="submission" date="2021-12" db="EMBL/GenBank/DDBJ databases">
        <title>Resequencing data analysis of finger millet.</title>
        <authorList>
            <person name="Hatakeyama M."/>
            <person name="Aluri S."/>
            <person name="Balachadran M.T."/>
            <person name="Sivarajan S.R."/>
            <person name="Poveda L."/>
            <person name="Shimizu-Inatsugi R."/>
            <person name="Schlapbach R."/>
            <person name="Sreeman S.M."/>
            <person name="Shimizu K.K."/>
        </authorList>
    </citation>
    <scope>NUCLEOTIDE SEQUENCE</scope>
</reference>
<protein>
    <submittedName>
        <fullName evidence="2">Uncharacterized protein</fullName>
    </submittedName>
</protein>
<evidence type="ECO:0000256" key="1">
    <source>
        <dbReference type="SAM" id="MobiDB-lite"/>
    </source>
</evidence>
<dbReference type="EMBL" id="BQKI01000003">
    <property type="protein sequence ID" value="GJM91438.1"/>
    <property type="molecule type" value="Genomic_DNA"/>
</dbReference>
<proteinExistence type="predicted"/>
<organism evidence="2 3">
    <name type="scientific">Eleusine coracana subsp. coracana</name>
    <dbReference type="NCBI Taxonomy" id="191504"/>
    <lineage>
        <taxon>Eukaryota</taxon>
        <taxon>Viridiplantae</taxon>
        <taxon>Streptophyta</taxon>
        <taxon>Embryophyta</taxon>
        <taxon>Tracheophyta</taxon>
        <taxon>Spermatophyta</taxon>
        <taxon>Magnoliopsida</taxon>
        <taxon>Liliopsida</taxon>
        <taxon>Poales</taxon>
        <taxon>Poaceae</taxon>
        <taxon>PACMAD clade</taxon>
        <taxon>Chloridoideae</taxon>
        <taxon>Cynodonteae</taxon>
        <taxon>Eleusininae</taxon>
        <taxon>Eleusine</taxon>
    </lineage>
</organism>
<evidence type="ECO:0000313" key="3">
    <source>
        <dbReference type="Proteomes" id="UP001054889"/>
    </source>
</evidence>
<feature type="region of interest" description="Disordered" evidence="1">
    <location>
        <begin position="1"/>
        <end position="21"/>
    </location>
</feature>
<evidence type="ECO:0000313" key="2">
    <source>
        <dbReference type="EMBL" id="GJM91438.1"/>
    </source>
</evidence>